<dbReference type="AlphaFoldDB" id="A0A5J4K701"/>
<reference evidence="1 2" key="1">
    <citation type="journal article" date="2019" name="Int. J. Syst. Evol. Microbiol.">
        <title>Thermogemmatispora aurantia sp. nov. and Thermogemmatispora argillosa sp. nov., within the class Ktedonobacteria, and emended description of the genus Thermogemmatispora.</title>
        <authorList>
            <person name="Zheng Y."/>
            <person name="Wang C.M."/>
            <person name="Sakai Y."/>
            <person name="Abe K."/>
            <person name="Yokota A."/>
            <person name="Yabe S."/>
        </authorList>
    </citation>
    <scope>NUCLEOTIDE SEQUENCE [LARGE SCALE GENOMIC DNA]</scope>
    <source>
        <strain evidence="1 2">A1-2</strain>
    </source>
</reference>
<dbReference type="RefSeq" id="WP_170293073.1">
    <property type="nucleotide sequence ID" value="NZ_BKZV01000001.1"/>
</dbReference>
<proteinExistence type="predicted"/>
<evidence type="ECO:0000313" key="2">
    <source>
        <dbReference type="Proteomes" id="UP000334820"/>
    </source>
</evidence>
<gene>
    <name evidence="1" type="ORF">KTAU_11060</name>
</gene>
<keyword evidence="2" id="KW-1185">Reference proteome</keyword>
<sequence>MRLTLRLLRSFASIAMCPNSMLILPGREAERSPKLDGLRTFPIPGG</sequence>
<organism evidence="1 2">
    <name type="scientific">Thermogemmatispora aurantia</name>
    <dbReference type="NCBI Taxonomy" id="2045279"/>
    <lineage>
        <taxon>Bacteria</taxon>
        <taxon>Bacillati</taxon>
        <taxon>Chloroflexota</taxon>
        <taxon>Ktedonobacteria</taxon>
        <taxon>Thermogemmatisporales</taxon>
        <taxon>Thermogemmatisporaceae</taxon>
        <taxon>Thermogemmatispora</taxon>
    </lineage>
</organism>
<accession>A0A5J4K701</accession>
<dbReference type="EMBL" id="BKZV01000001">
    <property type="protein sequence ID" value="GER82469.1"/>
    <property type="molecule type" value="Genomic_DNA"/>
</dbReference>
<name>A0A5J4K701_9CHLR</name>
<evidence type="ECO:0000313" key="1">
    <source>
        <dbReference type="EMBL" id="GER82469.1"/>
    </source>
</evidence>
<comment type="caution">
    <text evidence="1">The sequence shown here is derived from an EMBL/GenBank/DDBJ whole genome shotgun (WGS) entry which is preliminary data.</text>
</comment>
<dbReference type="Proteomes" id="UP000334820">
    <property type="component" value="Unassembled WGS sequence"/>
</dbReference>
<protein>
    <submittedName>
        <fullName evidence="1">Uncharacterized protein</fullName>
    </submittedName>
</protein>